<name>A0A9E2W5C2_9BACT</name>
<evidence type="ECO:0000313" key="2">
    <source>
        <dbReference type="Proteomes" id="UP000812270"/>
    </source>
</evidence>
<keyword evidence="2" id="KW-1185">Reference proteome</keyword>
<protein>
    <submittedName>
        <fullName evidence="1">Uncharacterized protein</fullName>
    </submittedName>
</protein>
<gene>
    <name evidence="1" type="ORF">KTO63_15170</name>
</gene>
<sequence length="56" mass="6325">MTMQLTNVPQNLAAFRTTGDLTRDDYENVVFPSAKELLQKTGILNYLRPSLPILTD</sequence>
<dbReference type="AlphaFoldDB" id="A0A9E2W5C2"/>
<accession>A0A9E2W5C2</accession>
<proteinExistence type="predicted"/>
<dbReference type="Proteomes" id="UP000812270">
    <property type="component" value="Unassembled WGS sequence"/>
</dbReference>
<dbReference type="EMBL" id="JAHSPG010000012">
    <property type="protein sequence ID" value="MBV4358503.1"/>
    <property type="molecule type" value="Genomic_DNA"/>
</dbReference>
<dbReference type="RefSeq" id="WP_217792217.1">
    <property type="nucleotide sequence ID" value="NZ_JAHSPG010000012.1"/>
</dbReference>
<organism evidence="1 2">
    <name type="scientific">Pinibacter aurantiacus</name>
    <dbReference type="NCBI Taxonomy" id="2851599"/>
    <lineage>
        <taxon>Bacteria</taxon>
        <taxon>Pseudomonadati</taxon>
        <taxon>Bacteroidota</taxon>
        <taxon>Chitinophagia</taxon>
        <taxon>Chitinophagales</taxon>
        <taxon>Chitinophagaceae</taxon>
        <taxon>Pinibacter</taxon>
    </lineage>
</organism>
<evidence type="ECO:0000313" key="1">
    <source>
        <dbReference type="EMBL" id="MBV4358503.1"/>
    </source>
</evidence>
<comment type="caution">
    <text evidence="1">The sequence shown here is derived from an EMBL/GenBank/DDBJ whole genome shotgun (WGS) entry which is preliminary data.</text>
</comment>
<reference evidence="1" key="1">
    <citation type="submission" date="2021-06" db="EMBL/GenBank/DDBJ databases">
        <authorList>
            <person name="Huq M.A."/>
        </authorList>
    </citation>
    <scope>NUCLEOTIDE SEQUENCE</scope>
    <source>
        <strain evidence="1">MAH-26</strain>
    </source>
</reference>